<evidence type="ECO:0000313" key="2">
    <source>
        <dbReference type="EMBL" id="GIY43991.1"/>
    </source>
</evidence>
<dbReference type="AlphaFoldDB" id="A0AAV4TF16"/>
<accession>A0AAV4TF16</accession>
<feature type="compositionally biased region" description="Basic and acidic residues" evidence="1">
    <location>
        <begin position="29"/>
        <end position="46"/>
    </location>
</feature>
<comment type="caution">
    <text evidence="2">The sequence shown here is derived from an EMBL/GenBank/DDBJ whole genome shotgun (WGS) entry which is preliminary data.</text>
</comment>
<evidence type="ECO:0000256" key="1">
    <source>
        <dbReference type="SAM" id="MobiDB-lite"/>
    </source>
</evidence>
<evidence type="ECO:0000313" key="3">
    <source>
        <dbReference type="Proteomes" id="UP001054945"/>
    </source>
</evidence>
<gene>
    <name evidence="2" type="ORF">CEXT_340671</name>
</gene>
<name>A0AAV4TF16_CAEEX</name>
<feature type="compositionally biased region" description="Basic and acidic residues" evidence="1">
    <location>
        <begin position="60"/>
        <end position="69"/>
    </location>
</feature>
<sequence length="77" mass="9003">MSFSTYKHKTTETWWVSVGRLLGYVSSRDNGRGRDSAVDKSGESKGRRNRCKKKKRKPRKEKEEESVKEGRRKKENG</sequence>
<feature type="compositionally biased region" description="Basic residues" evidence="1">
    <location>
        <begin position="47"/>
        <end position="59"/>
    </location>
</feature>
<dbReference type="Proteomes" id="UP001054945">
    <property type="component" value="Unassembled WGS sequence"/>
</dbReference>
<protein>
    <submittedName>
        <fullName evidence="2">Uncharacterized protein</fullName>
    </submittedName>
</protein>
<reference evidence="2 3" key="1">
    <citation type="submission" date="2021-06" db="EMBL/GenBank/DDBJ databases">
        <title>Caerostris extrusa draft genome.</title>
        <authorList>
            <person name="Kono N."/>
            <person name="Arakawa K."/>
        </authorList>
    </citation>
    <scope>NUCLEOTIDE SEQUENCE [LARGE SCALE GENOMIC DNA]</scope>
</reference>
<organism evidence="2 3">
    <name type="scientific">Caerostris extrusa</name>
    <name type="common">Bark spider</name>
    <name type="synonym">Caerostris bankana</name>
    <dbReference type="NCBI Taxonomy" id="172846"/>
    <lineage>
        <taxon>Eukaryota</taxon>
        <taxon>Metazoa</taxon>
        <taxon>Ecdysozoa</taxon>
        <taxon>Arthropoda</taxon>
        <taxon>Chelicerata</taxon>
        <taxon>Arachnida</taxon>
        <taxon>Araneae</taxon>
        <taxon>Araneomorphae</taxon>
        <taxon>Entelegynae</taxon>
        <taxon>Araneoidea</taxon>
        <taxon>Araneidae</taxon>
        <taxon>Caerostris</taxon>
    </lineage>
</organism>
<dbReference type="EMBL" id="BPLR01011069">
    <property type="protein sequence ID" value="GIY43991.1"/>
    <property type="molecule type" value="Genomic_DNA"/>
</dbReference>
<feature type="region of interest" description="Disordered" evidence="1">
    <location>
        <begin position="25"/>
        <end position="77"/>
    </location>
</feature>
<proteinExistence type="predicted"/>
<keyword evidence="3" id="KW-1185">Reference proteome</keyword>